<gene>
    <name evidence="2" type="ORF">EJB05_27497</name>
</gene>
<dbReference type="InterPro" id="IPR027417">
    <property type="entry name" value="P-loop_NTPase"/>
</dbReference>
<reference evidence="2 3" key="1">
    <citation type="journal article" date="2019" name="Sci. Rep.">
        <title>A high-quality genome of Eragrostis curvula grass provides insights into Poaceae evolution and supports new strategies to enhance forage quality.</title>
        <authorList>
            <person name="Carballo J."/>
            <person name="Santos B.A.C.M."/>
            <person name="Zappacosta D."/>
            <person name="Garbus I."/>
            <person name="Selva J.P."/>
            <person name="Gallo C.A."/>
            <person name="Diaz A."/>
            <person name="Albertini E."/>
            <person name="Caccamo M."/>
            <person name="Echenique V."/>
        </authorList>
    </citation>
    <scope>NUCLEOTIDE SEQUENCE [LARGE SCALE GENOMIC DNA]</scope>
    <source>
        <strain evidence="3">cv. Victoria</strain>
        <tissue evidence="2">Leaf</tissue>
    </source>
</reference>
<evidence type="ECO:0000313" key="3">
    <source>
        <dbReference type="Proteomes" id="UP000324897"/>
    </source>
</evidence>
<dbReference type="AlphaFoldDB" id="A0A5J9UMQ2"/>
<dbReference type="EMBL" id="RWGY01000013">
    <property type="protein sequence ID" value="TVU25022.1"/>
    <property type="molecule type" value="Genomic_DNA"/>
</dbReference>
<dbReference type="Proteomes" id="UP000324897">
    <property type="component" value="Chromosome 2"/>
</dbReference>
<feature type="non-terminal residue" evidence="2">
    <location>
        <position position="1"/>
    </location>
</feature>
<dbReference type="OrthoDB" id="686380at2759"/>
<dbReference type="GO" id="GO:0043531">
    <property type="term" value="F:ADP binding"/>
    <property type="evidence" value="ECO:0007669"/>
    <property type="project" value="InterPro"/>
</dbReference>
<dbReference type="InterPro" id="IPR002182">
    <property type="entry name" value="NB-ARC"/>
</dbReference>
<dbReference type="PANTHER" id="PTHR23155">
    <property type="entry name" value="DISEASE RESISTANCE PROTEIN RP"/>
    <property type="match status" value="1"/>
</dbReference>
<comment type="caution">
    <text evidence="2">The sequence shown here is derived from an EMBL/GenBank/DDBJ whole genome shotgun (WGS) entry which is preliminary data.</text>
</comment>
<name>A0A5J9UMQ2_9POAL</name>
<dbReference type="Gene3D" id="3.40.50.300">
    <property type="entry name" value="P-loop containing nucleotide triphosphate hydrolases"/>
    <property type="match status" value="1"/>
</dbReference>
<dbReference type="GO" id="GO:0098542">
    <property type="term" value="P:defense response to other organism"/>
    <property type="evidence" value="ECO:0007669"/>
    <property type="project" value="TreeGrafter"/>
</dbReference>
<evidence type="ECO:0000313" key="2">
    <source>
        <dbReference type="EMBL" id="TVU25022.1"/>
    </source>
</evidence>
<keyword evidence="3" id="KW-1185">Reference proteome</keyword>
<organism evidence="2 3">
    <name type="scientific">Eragrostis curvula</name>
    <name type="common">weeping love grass</name>
    <dbReference type="NCBI Taxonomy" id="38414"/>
    <lineage>
        <taxon>Eukaryota</taxon>
        <taxon>Viridiplantae</taxon>
        <taxon>Streptophyta</taxon>
        <taxon>Embryophyta</taxon>
        <taxon>Tracheophyta</taxon>
        <taxon>Spermatophyta</taxon>
        <taxon>Magnoliopsida</taxon>
        <taxon>Liliopsida</taxon>
        <taxon>Poales</taxon>
        <taxon>Poaceae</taxon>
        <taxon>PACMAD clade</taxon>
        <taxon>Chloridoideae</taxon>
        <taxon>Eragrostideae</taxon>
        <taxon>Eragrostidinae</taxon>
        <taxon>Eragrostis</taxon>
    </lineage>
</organism>
<evidence type="ECO:0000259" key="1">
    <source>
        <dbReference type="Pfam" id="PF00931"/>
    </source>
</evidence>
<dbReference type="Gramene" id="TVU25022">
    <property type="protein sequence ID" value="TVU25022"/>
    <property type="gene ID" value="EJB05_27497"/>
</dbReference>
<accession>A0A5J9UMQ2</accession>
<feature type="domain" description="NB-ARC" evidence="1">
    <location>
        <begin position="3"/>
        <end position="145"/>
    </location>
</feature>
<dbReference type="SUPFAM" id="SSF52540">
    <property type="entry name" value="P-loop containing nucleoside triphosphate hydrolases"/>
    <property type="match status" value="1"/>
</dbReference>
<dbReference type="Pfam" id="PF00931">
    <property type="entry name" value="NB-ARC"/>
    <property type="match status" value="1"/>
</dbReference>
<dbReference type="PANTHER" id="PTHR23155:SF1205">
    <property type="entry name" value="DISEASE RESISTANCE PROTEIN RPM1"/>
    <property type="match status" value="1"/>
</dbReference>
<sequence length="177" mass="19595">MKVAVVLGAEGLGKTTLATEVLRKQQSRFDCTAHVYVVLMPSMDATLLDIARQVMPRDLLPRDDKHMATRLRVPSHKESTQIFHVCGLKEPALELVHATLTTLIFFPRYLILIDDVWRVMDWTGITCALADNDLGSRILATTQLKEKDCLLDSKILQNLLKICGGNPLALGVTAVAC</sequence>
<protein>
    <recommendedName>
        <fullName evidence="1">NB-ARC domain-containing protein</fullName>
    </recommendedName>
</protein>
<dbReference type="InterPro" id="IPR044974">
    <property type="entry name" value="Disease_R_plants"/>
</dbReference>
<proteinExistence type="predicted"/>